<protein>
    <submittedName>
        <fullName evidence="1">Uncharacterized protein</fullName>
    </submittedName>
</protein>
<proteinExistence type="predicted"/>
<sequence length="104" mass="11907">MAENRTSLGLAYGSRDTGCIAKLYTRYLSNRESSMNDNCLFLLVINRKIYRTRTPWVGVLCTLPGKKKENFSGKKKSYAMIYNCIYLFIRSKRVRNTSTSSGNT</sequence>
<dbReference type="EMBL" id="HBUF01006196">
    <property type="protein sequence ID" value="CAG6607025.1"/>
    <property type="molecule type" value="Transcribed_RNA"/>
</dbReference>
<accession>A0A8D8L9S8</accession>
<dbReference type="AlphaFoldDB" id="A0A8D8L9S8"/>
<name>A0A8D8L9S8_9HEMI</name>
<evidence type="ECO:0000313" key="1">
    <source>
        <dbReference type="EMBL" id="CAG6607025.1"/>
    </source>
</evidence>
<reference evidence="1" key="1">
    <citation type="submission" date="2021-05" db="EMBL/GenBank/DDBJ databases">
        <authorList>
            <person name="Alioto T."/>
            <person name="Alioto T."/>
            <person name="Gomez Garrido J."/>
        </authorList>
    </citation>
    <scope>NUCLEOTIDE SEQUENCE</scope>
</reference>
<organism evidence="1">
    <name type="scientific">Cacopsylla melanoneura</name>
    <dbReference type="NCBI Taxonomy" id="428564"/>
    <lineage>
        <taxon>Eukaryota</taxon>
        <taxon>Metazoa</taxon>
        <taxon>Ecdysozoa</taxon>
        <taxon>Arthropoda</taxon>
        <taxon>Hexapoda</taxon>
        <taxon>Insecta</taxon>
        <taxon>Pterygota</taxon>
        <taxon>Neoptera</taxon>
        <taxon>Paraneoptera</taxon>
        <taxon>Hemiptera</taxon>
        <taxon>Sternorrhyncha</taxon>
        <taxon>Psylloidea</taxon>
        <taxon>Psyllidae</taxon>
        <taxon>Psyllinae</taxon>
        <taxon>Cacopsylla</taxon>
    </lineage>
</organism>